<dbReference type="RefSeq" id="WP_019291506.1">
    <property type="nucleotide sequence ID" value="NZ_CP045924.1"/>
</dbReference>
<dbReference type="AlphaFoldDB" id="A0AAJ2IYL3"/>
<proteinExistence type="predicted"/>
<reference evidence="2" key="1">
    <citation type="submission" date="2023-03" db="EMBL/GenBank/DDBJ databases">
        <authorList>
            <person name="Shen W."/>
            <person name="Cai J."/>
        </authorList>
    </citation>
    <scope>NUCLEOTIDE SEQUENCE</scope>
    <source>
        <strain evidence="2">Y3</strain>
    </source>
</reference>
<evidence type="ECO:0000256" key="1">
    <source>
        <dbReference type="SAM" id="Phobius"/>
    </source>
</evidence>
<evidence type="ECO:0000313" key="2">
    <source>
        <dbReference type="EMBL" id="MDT2666860.1"/>
    </source>
</evidence>
<dbReference type="GeneID" id="75144652"/>
<accession>A0AAJ2IYL3</accession>
<keyword evidence="1" id="KW-0472">Membrane</keyword>
<feature type="transmembrane region" description="Helical" evidence="1">
    <location>
        <begin position="6"/>
        <end position="33"/>
    </location>
</feature>
<evidence type="ECO:0000313" key="5">
    <source>
        <dbReference type="Proteomes" id="UP001456368"/>
    </source>
</evidence>
<gene>
    <name evidence="2" type="ORF">P7D34_06370</name>
    <name evidence="3" type="ORF">VNN45_04420</name>
</gene>
<keyword evidence="1" id="KW-0812">Transmembrane</keyword>
<dbReference type="EMBL" id="JARPYC010000005">
    <property type="protein sequence ID" value="MDT2666860.1"/>
    <property type="molecule type" value="Genomic_DNA"/>
</dbReference>
<dbReference type="EMBL" id="CP141698">
    <property type="protein sequence ID" value="WYC68101.1"/>
    <property type="molecule type" value="Genomic_DNA"/>
</dbReference>
<reference evidence="3 5" key="2">
    <citation type="submission" date="2023-12" db="EMBL/GenBank/DDBJ databases">
        <title>Redefining Piscine Lactococcosis.</title>
        <authorList>
            <person name="Heckman T.I."/>
            <person name="Yazdi Z."/>
            <person name="Older C.E."/>
            <person name="Griffin M.J."/>
            <person name="Waldbieser G.C."/>
            <person name="Chow A.M."/>
            <person name="Medina Silva I."/>
            <person name="Anenson K.M."/>
            <person name="Garcia J.C."/>
            <person name="LaFrentz B.R."/>
            <person name="Slavic D."/>
            <person name="Toohey-Kurth K.L."/>
            <person name="Yant P."/>
            <person name="Fritz H.M."/>
            <person name="Henderson E."/>
            <person name="McDowall R."/>
            <person name="Cai H."/>
            <person name="Adikson M."/>
            <person name="Soto E."/>
        </authorList>
    </citation>
    <scope>NUCLEOTIDE SEQUENCE [LARGE SCALE GENOMIC DNA]</scope>
    <source>
        <strain evidence="3 5">R21-91A</strain>
    </source>
</reference>
<name>A0AAJ2IYL3_9LACT</name>
<dbReference type="Proteomes" id="UP001456368">
    <property type="component" value="Chromosome"/>
</dbReference>
<dbReference type="Proteomes" id="UP001257962">
    <property type="component" value="Unassembled WGS sequence"/>
</dbReference>
<keyword evidence="1" id="KW-1133">Transmembrane helix</keyword>
<sequence>MQNFLIIVSYFINIGIVFHILKFVSGVGLHFLINDEKGTRKLYLTLRGKPVLALVELAATITEKPSY</sequence>
<evidence type="ECO:0000313" key="3">
    <source>
        <dbReference type="EMBL" id="WYC68101.1"/>
    </source>
</evidence>
<keyword evidence="5" id="KW-1185">Reference proteome</keyword>
<organism evidence="2 4">
    <name type="scientific">Lactococcus petauri</name>
    <dbReference type="NCBI Taxonomy" id="1940789"/>
    <lineage>
        <taxon>Bacteria</taxon>
        <taxon>Bacillati</taxon>
        <taxon>Bacillota</taxon>
        <taxon>Bacilli</taxon>
        <taxon>Lactobacillales</taxon>
        <taxon>Streptococcaceae</taxon>
        <taxon>Lactococcus</taxon>
    </lineage>
</organism>
<protein>
    <submittedName>
        <fullName evidence="2">Uncharacterized protein</fullName>
    </submittedName>
</protein>
<evidence type="ECO:0000313" key="4">
    <source>
        <dbReference type="Proteomes" id="UP001257962"/>
    </source>
</evidence>